<dbReference type="InterPro" id="IPR021373">
    <property type="entry name" value="DUF2993"/>
</dbReference>
<evidence type="ECO:0000313" key="1">
    <source>
        <dbReference type="EMBL" id="BAY97192.1"/>
    </source>
</evidence>
<proteinExistence type="predicted"/>
<reference evidence="1 2" key="1">
    <citation type="submission" date="2017-06" db="EMBL/GenBank/DDBJ databases">
        <title>Genome sequencing of cyanobaciteial culture collection at National Institute for Environmental Studies (NIES).</title>
        <authorList>
            <person name="Hirose Y."/>
            <person name="Shimura Y."/>
            <person name="Fujisawa T."/>
            <person name="Nakamura Y."/>
            <person name="Kawachi M."/>
        </authorList>
    </citation>
    <scope>NUCLEOTIDE SEQUENCE [LARGE SCALE GENOMIC DNA]</scope>
    <source>
        <strain evidence="1 2">NIES-37</strain>
    </source>
</reference>
<sequence>MFGGLTGLTDSKGTDWGERMLNTVASQTIRHLFTQSESVEVFVRCYPSSKLLQGSIDSFKMSGRGLVIRRDFAVEEMSFETDAVAIDFGSVLSGKLTLKQPTQAIAQVILSEAGINQAFNAELVKKRLVNLTVPSLTALSGGKPVSFPEIQVQLLPENRLRILAKADLDNGELVPLNMTVSLAVERRRRVSFQDPQFDLDLVPEAQREISRTLSIALVEILDNMVDLDRFDLDGVKMRLNRLETEGQKLIFSGYAEIERIPNTSQQAKS</sequence>
<organism evidence="1 2">
    <name type="scientific">Tolypothrix tenuis PCC 7101</name>
    <dbReference type="NCBI Taxonomy" id="231146"/>
    <lineage>
        <taxon>Bacteria</taxon>
        <taxon>Bacillati</taxon>
        <taxon>Cyanobacteriota</taxon>
        <taxon>Cyanophyceae</taxon>
        <taxon>Nostocales</taxon>
        <taxon>Tolypothrichaceae</taxon>
        <taxon>Tolypothrix</taxon>
    </lineage>
</organism>
<dbReference type="Pfam" id="PF11209">
    <property type="entry name" value="LmeA"/>
    <property type="match status" value="1"/>
</dbReference>
<name>A0A1Z4MUN5_9CYAN</name>
<evidence type="ECO:0000313" key="2">
    <source>
        <dbReference type="Proteomes" id="UP000218785"/>
    </source>
</evidence>
<gene>
    <name evidence="1" type="ORF">NIES37_11290</name>
</gene>
<dbReference type="RefSeq" id="WP_096574282.1">
    <property type="nucleotide sequence ID" value="NZ_CAWNJS010000001.1"/>
</dbReference>
<dbReference type="EMBL" id="AP018248">
    <property type="protein sequence ID" value="BAY97192.1"/>
    <property type="molecule type" value="Genomic_DNA"/>
</dbReference>
<keyword evidence="2" id="KW-1185">Reference proteome</keyword>
<dbReference type="KEGG" id="ttq:NIES37_11290"/>
<protein>
    <recommendedName>
        <fullName evidence="3">DUF2993 domain-containing protein</fullName>
    </recommendedName>
</protein>
<evidence type="ECO:0008006" key="3">
    <source>
        <dbReference type="Google" id="ProtNLM"/>
    </source>
</evidence>
<dbReference type="AlphaFoldDB" id="A0A1Z4MUN5"/>
<dbReference type="Proteomes" id="UP000218785">
    <property type="component" value="Chromosome"/>
</dbReference>
<accession>A0A1Z4MUN5</accession>